<dbReference type="Proteomes" id="UP001082899">
    <property type="component" value="Unassembled WGS sequence"/>
</dbReference>
<comment type="caution">
    <text evidence="6">The sequence shown here is derived from an EMBL/GenBank/DDBJ whole genome shotgun (WGS) entry which is preliminary data.</text>
</comment>
<protein>
    <submittedName>
        <fullName evidence="6">Transporter substrate-binding domain-containing protein</fullName>
    </submittedName>
</protein>
<evidence type="ECO:0000259" key="5">
    <source>
        <dbReference type="SMART" id="SM00062"/>
    </source>
</evidence>
<dbReference type="CDD" id="cd13688">
    <property type="entry name" value="PBP2_GltI_DEBP"/>
    <property type="match status" value="1"/>
</dbReference>
<dbReference type="RefSeq" id="WP_267848087.1">
    <property type="nucleotide sequence ID" value="NZ_JAPMXC010000002.1"/>
</dbReference>
<dbReference type="SUPFAM" id="SSF53850">
    <property type="entry name" value="Periplasmic binding protein-like II"/>
    <property type="match status" value="1"/>
</dbReference>
<dbReference type="SMART" id="SM00062">
    <property type="entry name" value="PBPb"/>
    <property type="match status" value="1"/>
</dbReference>
<dbReference type="InterPro" id="IPR051455">
    <property type="entry name" value="Bact_solute-bind_prot3"/>
</dbReference>
<accession>A0ABT3ZQD9</accession>
<dbReference type="Gene3D" id="3.40.190.10">
    <property type="entry name" value="Periplasmic binding protein-like II"/>
    <property type="match status" value="2"/>
</dbReference>
<evidence type="ECO:0000313" key="6">
    <source>
        <dbReference type="EMBL" id="MCY0388145.1"/>
    </source>
</evidence>
<feature type="chain" id="PRO_5046861908" evidence="4">
    <location>
        <begin position="24"/>
        <end position="299"/>
    </location>
</feature>
<evidence type="ECO:0000313" key="7">
    <source>
        <dbReference type="Proteomes" id="UP001082899"/>
    </source>
</evidence>
<dbReference type="Pfam" id="PF00497">
    <property type="entry name" value="SBP_bac_3"/>
    <property type="match status" value="1"/>
</dbReference>
<keyword evidence="7" id="KW-1185">Reference proteome</keyword>
<organism evidence="6 7">
    <name type="scientific">Robbsia betulipollinis</name>
    <dbReference type="NCBI Taxonomy" id="2981849"/>
    <lineage>
        <taxon>Bacteria</taxon>
        <taxon>Pseudomonadati</taxon>
        <taxon>Pseudomonadota</taxon>
        <taxon>Betaproteobacteria</taxon>
        <taxon>Burkholderiales</taxon>
        <taxon>Burkholderiaceae</taxon>
        <taxon>Robbsia</taxon>
    </lineage>
</organism>
<feature type="domain" description="Solute-binding protein family 3/N-terminal" evidence="5">
    <location>
        <begin position="38"/>
        <end position="270"/>
    </location>
</feature>
<keyword evidence="2" id="KW-0813">Transport</keyword>
<dbReference type="EMBL" id="JAPMXC010000002">
    <property type="protein sequence ID" value="MCY0388145.1"/>
    <property type="molecule type" value="Genomic_DNA"/>
</dbReference>
<evidence type="ECO:0000256" key="3">
    <source>
        <dbReference type="ARBA" id="ARBA00022729"/>
    </source>
</evidence>
<dbReference type="InterPro" id="IPR001638">
    <property type="entry name" value="Solute-binding_3/MltF_N"/>
</dbReference>
<dbReference type="PANTHER" id="PTHR30085">
    <property type="entry name" value="AMINO ACID ABC TRANSPORTER PERMEASE"/>
    <property type="match status" value="1"/>
</dbReference>
<evidence type="ECO:0000256" key="4">
    <source>
        <dbReference type="SAM" id="SignalP"/>
    </source>
</evidence>
<proteinExistence type="inferred from homology"/>
<sequence>MLHRLRCTAVLAAILCGAGLAHAAPAGPTLDGIRSSGVITIGVRDNSFPFSYLDNENHYLGFSVDISNAIVAAIKKKLAMPGLRVRELAVTSQNRIPLLQNNQIQFECSSTTHNVERSKQVNFSDTFFVIGTRLMVPKGSPVKDFADLKDKTVVTVAGSTSERILRGMNEHDGMRMRILSSVDAATAFVTLETGRAGAYMMDDPVLAGGRATAHDPGGWEIVGEPRSREAYGCMLPKDDAGFKELVDQVMSERQRDGTETANYRKWFLSPTPPKNVNLKFDMTPDIQALYAHPDDKPLQ</sequence>
<gene>
    <name evidence="6" type="ORF">OVY01_13035</name>
</gene>
<name>A0ABT3ZQD9_9BURK</name>
<reference evidence="6" key="1">
    <citation type="submission" date="2022-11" db="EMBL/GenBank/DDBJ databases">
        <title>Robbsia betulipollinis sp. nov., isolated from pollen of birch (Betula pendula).</title>
        <authorList>
            <person name="Shi H."/>
            <person name="Ambika Manirajan B."/>
            <person name="Ratering S."/>
            <person name="Geissler-Plaum R."/>
            <person name="Schnell S."/>
        </authorList>
    </citation>
    <scope>NUCLEOTIDE SEQUENCE</scope>
    <source>
        <strain evidence="6">Bb-Pol-6</strain>
    </source>
</reference>
<keyword evidence="3 4" id="KW-0732">Signal</keyword>
<dbReference type="PANTHER" id="PTHR30085:SF2">
    <property type="entry name" value="GLUTAMATE_ASPARTATE IMPORT SOLUTE-BINDING PROTEIN"/>
    <property type="match status" value="1"/>
</dbReference>
<feature type="signal peptide" evidence="4">
    <location>
        <begin position="1"/>
        <end position="23"/>
    </location>
</feature>
<evidence type="ECO:0000256" key="1">
    <source>
        <dbReference type="ARBA" id="ARBA00010333"/>
    </source>
</evidence>
<comment type="similarity">
    <text evidence="1">Belongs to the bacterial solute-binding protein 3 family.</text>
</comment>
<evidence type="ECO:0000256" key="2">
    <source>
        <dbReference type="ARBA" id="ARBA00022448"/>
    </source>
</evidence>